<reference evidence="7" key="1">
    <citation type="submission" date="2018-05" db="EMBL/GenBank/DDBJ databases">
        <authorList>
            <person name="Lanie J.A."/>
            <person name="Ng W.-L."/>
            <person name="Kazmierczak K.M."/>
            <person name="Andrzejewski T.M."/>
            <person name="Davidsen T.M."/>
            <person name="Wayne K.J."/>
            <person name="Tettelin H."/>
            <person name="Glass J.I."/>
            <person name="Rusch D."/>
            <person name="Podicherti R."/>
            <person name="Tsui H.-C.T."/>
            <person name="Winkler M.E."/>
        </authorList>
    </citation>
    <scope>NUCLEOTIDE SEQUENCE</scope>
</reference>
<dbReference type="GO" id="GO:0005525">
    <property type="term" value="F:GTP binding"/>
    <property type="evidence" value="ECO:0007669"/>
    <property type="project" value="UniProtKB-KW"/>
</dbReference>
<keyword evidence="4" id="KW-0472">Membrane</keyword>
<dbReference type="EMBL" id="UINC01108782">
    <property type="protein sequence ID" value="SVC75135.1"/>
    <property type="molecule type" value="Genomic_DNA"/>
</dbReference>
<protein>
    <recommendedName>
        <fullName evidence="6">SRP54-type proteins GTP-binding domain-containing protein</fullName>
    </recommendedName>
</protein>
<comment type="similarity">
    <text evidence="1">Belongs to the GTP-binding SRP family.</text>
</comment>
<name>A0A382PR45_9ZZZZ</name>
<dbReference type="PANTHER" id="PTHR43134">
    <property type="entry name" value="SIGNAL RECOGNITION PARTICLE RECEPTOR SUBUNIT ALPHA"/>
    <property type="match status" value="1"/>
</dbReference>
<evidence type="ECO:0000259" key="6">
    <source>
        <dbReference type="PROSITE" id="PS00300"/>
    </source>
</evidence>
<dbReference type="GO" id="GO:0005886">
    <property type="term" value="C:plasma membrane"/>
    <property type="evidence" value="ECO:0007669"/>
    <property type="project" value="TreeGrafter"/>
</dbReference>
<dbReference type="AlphaFoldDB" id="A0A382PR45"/>
<dbReference type="InterPro" id="IPR027417">
    <property type="entry name" value="P-loop_NTPase"/>
</dbReference>
<evidence type="ECO:0000256" key="1">
    <source>
        <dbReference type="ARBA" id="ARBA00008531"/>
    </source>
</evidence>
<dbReference type="GO" id="GO:0005047">
    <property type="term" value="F:signal recognition particle binding"/>
    <property type="evidence" value="ECO:0007669"/>
    <property type="project" value="TreeGrafter"/>
</dbReference>
<evidence type="ECO:0000313" key="7">
    <source>
        <dbReference type="EMBL" id="SVC75135.1"/>
    </source>
</evidence>
<keyword evidence="3" id="KW-0342">GTP-binding</keyword>
<accession>A0A382PR45</accession>
<dbReference type="GO" id="GO:0006614">
    <property type="term" value="P:SRP-dependent cotranslational protein targeting to membrane"/>
    <property type="evidence" value="ECO:0007669"/>
    <property type="project" value="InterPro"/>
</dbReference>
<dbReference type="Pfam" id="PF00448">
    <property type="entry name" value="SRP54"/>
    <property type="match status" value="1"/>
</dbReference>
<dbReference type="SMART" id="SM00962">
    <property type="entry name" value="SRP54"/>
    <property type="match status" value="1"/>
</dbReference>
<dbReference type="SMART" id="SM00382">
    <property type="entry name" value="AAA"/>
    <property type="match status" value="1"/>
</dbReference>
<comment type="subcellular location">
    <subcellularLocation>
        <location evidence="5">Endomembrane system</location>
        <topology evidence="5">Peripheral membrane protein</topology>
        <orientation evidence="5">Cytoplasmic side</orientation>
    </subcellularLocation>
</comment>
<proteinExistence type="inferred from homology"/>
<evidence type="ECO:0000256" key="4">
    <source>
        <dbReference type="ARBA" id="ARBA00023136"/>
    </source>
</evidence>
<evidence type="ECO:0000256" key="5">
    <source>
        <dbReference type="ARBA" id="ARBA00029433"/>
    </source>
</evidence>
<dbReference type="InterPro" id="IPR000897">
    <property type="entry name" value="SRP54_GTPase_dom"/>
</dbReference>
<dbReference type="SUPFAM" id="SSF52540">
    <property type="entry name" value="P-loop containing nucleoside triphosphate hydrolases"/>
    <property type="match status" value="1"/>
</dbReference>
<keyword evidence="2" id="KW-0547">Nucleotide-binding</keyword>
<dbReference type="GO" id="GO:0003924">
    <property type="term" value="F:GTPase activity"/>
    <property type="evidence" value="ECO:0007669"/>
    <property type="project" value="TreeGrafter"/>
</dbReference>
<dbReference type="Gene3D" id="3.40.50.300">
    <property type="entry name" value="P-loop containing nucleotide triphosphate hydrolases"/>
    <property type="match status" value="1"/>
</dbReference>
<feature type="non-terminal residue" evidence="7">
    <location>
        <position position="1"/>
    </location>
</feature>
<feature type="domain" description="SRP54-type proteins GTP-binding" evidence="6">
    <location>
        <begin position="180"/>
        <end position="193"/>
    </location>
</feature>
<dbReference type="InterPro" id="IPR003593">
    <property type="entry name" value="AAA+_ATPase"/>
</dbReference>
<dbReference type="GO" id="GO:0012505">
    <property type="term" value="C:endomembrane system"/>
    <property type="evidence" value="ECO:0007669"/>
    <property type="project" value="UniProtKB-SubCell"/>
</dbReference>
<evidence type="ECO:0000256" key="2">
    <source>
        <dbReference type="ARBA" id="ARBA00022741"/>
    </source>
</evidence>
<sequence length="210" mass="23075">PYEDQKPTVLLFVGVNGSGKTTTIGKLIHIIPKNKKILVVACDTFRAAAVEQLKEWIIKQSVDFHQGTLDQDPASVAYSACLKIKDKEYDYIVIDTAGRLSNNTNLLNQLVKIKSVIKKTIDENYIKTVLVLDGTNGSNMVNQVDIFSQSMNVSGLIITKIDGTAKGGALISIAKKYEIPIHFVGLGEKADDLYKFNAKNFARSILGIED</sequence>
<evidence type="ECO:0000256" key="3">
    <source>
        <dbReference type="ARBA" id="ARBA00023134"/>
    </source>
</evidence>
<dbReference type="PROSITE" id="PS00300">
    <property type="entry name" value="SRP54"/>
    <property type="match status" value="1"/>
</dbReference>
<dbReference type="PANTHER" id="PTHR43134:SF1">
    <property type="entry name" value="SIGNAL RECOGNITION PARTICLE RECEPTOR SUBUNIT ALPHA"/>
    <property type="match status" value="1"/>
</dbReference>
<gene>
    <name evidence="7" type="ORF">METZ01_LOCUS327989</name>
</gene>
<organism evidence="7">
    <name type="scientific">marine metagenome</name>
    <dbReference type="NCBI Taxonomy" id="408172"/>
    <lineage>
        <taxon>unclassified sequences</taxon>
        <taxon>metagenomes</taxon>
        <taxon>ecological metagenomes</taxon>
    </lineage>
</organism>